<protein>
    <submittedName>
        <fullName evidence="2">Uncharacterized protein</fullName>
    </submittedName>
</protein>
<dbReference type="AlphaFoldDB" id="A0A7Z0CHE9"/>
<dbReference type="EMBL" id="JACBZO010000001">
    <property type="protein sequence ID" value="NYI41416.1"/>
    <property type="molecule type" value="Genomic_DNA"/>
</dbReference>
<keyword evidence="1" id="KW-0812">Transmembrane</keyword>
<keyword evidence="1" id="KW-0472">Membrane</keyword>
<reference evidence="2 3" key="1">
    <citation type="submission" date="2020-07" db="EMBL/GenBank/DDBJ databases">
        <title>Sequencing the genomes of 1000 actinobacteria strains.</title>
        <authorList>
            <person name="Klenk H.-P."/>
        </authorList>
    </citation>
    <scope>NUCLEOTIDE SEQUENCE [LARGE SCALE GENOMIC DNA]</scope>
    <source>
        <strain evidence="2 3">DSM 19970</strain>
    </source>
</reference>
<organism evidence="2 3">
    <name type="scientific">Demequina lutea</name>
    <dbReference type="NCBI Taxonomy" id="431489"/>
    <lineage>
        <taxon>Bacteria</taxon>
        <taxon>Bacillati</taxon>
        <taxon>Actinomycetota</taxon>
        <taxon>Actinomycetes</taxon>
        <taxon>Micrococcales</taxon>
        <taxon>Demequinaceae</taxon>
        <taxon>Demequina</taxon>
    </lineage>
</organism>
<evidence type="ECO:0000256" key="1">
    <source>
        <dbReference type="SAM" id="Phobius"/>
    </source>
</evidence>
<name>A0A7Z0CHE9_9MICO</name>
<evidence type="ECO:0000313" key="3">
    <source>
        <dbReference type="Proteomes" id="UP000547973"/>
    </source>
</evidence>
<feature type="transmembrane region" description="Helical" evidence="1">
    <location>
        <begin position="6"/>
        <end position="28"/>
    </location>
</feature>
<evidence type="ECO:0000313" key="2">
    <source>
        <dbReference type="EMBL" id="NYI41416.1"/>
    </source>
</evidence>
<accession>A0A7Z0CHE9</accession>
<sequence length="34" mass="3709">MDLMKVLAAGVAVFDLMIWLVSHVLAAMSRKYGA</sequence>
<dbReference type="Proteomes" id="UP000547973">
    <property type="component" value="Unassembled WGS sequence"/>
</dbReference>
<proteinExistence type="predicted"/>
<comment type="caution">
    <text evidence="2">The sequence shown here is derived from an EMBL/GenBank/DDBJ whole genome shotgun (WGS) entry which is preliminary data.</text>
</comment>
<gene>
    <name evidence="2" type="ORF">BKA03_001535</name>
</gene>
<keyword evidence="3" id="KW-1185">Reference proteome</keyword>
<keyword evidence="1" id="KW-1133">Transmembrane helix</keyword>